<dbReference type="RefSeq" id="WP_061923889.1">
    <property type="nucleotide sequence ID" value="NZ_CP012669.1"/>
</dbReference>
<dbReference type="KEGG" id="aep:AMC99_01144"/>
<keyword evidence="2" id="KW-0540">Nuclease</keyword>
<name>A0A0M4M416_9SPHN</name>
<dbReference type="Gene3D" id="3.40.1350.10">
    <property type="match status" value="1"/>
</dbReference>
<sequence length="116" mass="13487">MTRQRAEQQGRRAELWVSAWLRLKGWKRLASRVKTPRGEIDLVMRKSGIVVFVEVKWRKRIEDLDHAIDAHRLQRVAAAVECVAHDYVREGDDMRIDVVLLAPGAMPRHIVNAWQP</sequence>
<dbReference type="OrthoDB" id="9812968at2"/>
<dbReference type="InterPro" id="IPR011856">
    <property type="entry name" value="tRNA_endonuc-like_dom_sf"/>
</dbReference>
<dbReference type="GO" id="GO:0004519">
    <property type="term" value="F:endonuclease activity"/>
    <property type="evidence" value="ECO:0007669"/>
    <property type="project" value="UniProtKB-KW"/>
</dbReference>
<dbReference type="AlphaFoldDB" id="A0A0M4M416"/>
<dbReference type="EC" id="3.1.-.-" evidence="2"/>
<dbReference type="Pfam" id="PF02021">
    <property type="entry name" value="UPF0102"/>
    <property type="match status" value="1"/>
</dbReference>
<dbReference type="GO" id="GO:0003676">
    <property type="term" value="F:nucleic acid binding"/>
    <property type="evidence" value="ECO:0007669"/>
    <property type="project" value="InterPro"/>
</dbReference>
<evidence type="ECO:0000256" key="1">
    <source>
        <dbReference type="ARBA" id="ARBA00006738"/>
    </source>
</evidence>
<comment type="similarity">
    <text evidence="1">Belongs to the UPF0102 family.</text>
</comment>
<dbReference type="Proteomes" id="UP000057938">
    <property type="component" value="Chromosome"/>
</dbReference>
<keyword evidence="2" id="KW-0255">Endonuclease</keyword>
<dbReference type="PANTHER" id="PTHR34039:SF1">
    <property type="entry name" value="UPF0102 PROTEIN YRAN"/>
    <property type="match status" value="1"/>
</dbReference>
<dbReference type="PATRIC" id="fig|361183.4.peg.1117"/>
<keyword evidence="3" id="KW-1185">Reference proteome</keyword>
<gene>
    <name evidence="2" type="ORF">AMC99_01144</name>
</gene>
<dbReference type="PANTHER" id="PTHR34039">
    <property type="entry name" value="UPF0102 PROTEIN YRAN"/>
    <property type="match status" value="1"/>
</dbReference>
<dbReference type="InterPro" id="IPR011335">
    <property type="entry name" value="Restrct_endonuc-II-like"/>
</dbReference>
<accession>A0A0M4M416</accession>
<dbReference type="SUPFAM" id="SSF52980">
    <property type="entry name" value="Restriction endonuclease-like"/>
    <property type="match status" value="1"/>
</dbReference>
<dbReference type="EMBL" id="CP012669">
    <property type="protein sequence ID" value="ALE16440.1"/>
    <property type="molecule type" value="Genomic_DNA"/>
</dbReference>
<dbReference type="InterPro" id="IPR003509">
    <property type="entry name" value="UPF0102_YraN-like"/>
</dbReference>
<evidence type="ECO:0000313" key="3">
    <source>
        <dbReference type="Proteomes" id="UP000057938"/>
    </source>
</evidence>
<keyword evidence="2" id="KW-0378">Hydrolase</keyword>
<protein>
    <submittedName>
        <fullName evidence="2">Endonuclease</fullName>
        <ecNumber evidence="2">3.1.-.-</ecNumber>
    </submittedName>
</protein>
<organism evidence="2 3">
    <name type="scientific">Altererythrobacter epoxidivorans</name>
    <dbReference type="NCBI Taxonomy" id="361183"/>
    <lineage>
        <taxon>Bacteria</taxon>
        <taxon>Pseudomonadati</taxon>
        <taxon>Pseudomonadota</taxon>
        <taxon>Alphaproteobacteria</taxon>
        <taxon>Sphingomonadales</taxon>
        <taxon>Erythrobacteraceae</taxon>
        <taxon>Altererythrobacter</taxon>
    </lineage>
</organism>
<reference evidence="2 3" key="1">
    <citation type="submission" date="2015-09" db="EMBL/GenBank/DDBJ databases">
        <title>Complete genome sequence of a benzo[a]pyrene-degrading bacterium Altererythrobacter epoxidivorans CGMCC 1.7731T.</title>
        <authorList>
            <person name="Li Z."/>
            <person name="Cheng H."/>
            <person name="Huo Y."/>
            <person name="Xu X."/>
        </authorList>
    </citation>
    <scope>NUCLEOTIDE SEQUENCE [LARGE SCALE GENOMIC DNA]</scope>
    <source>
        <strain evidence="2 3">CGMCC 1.7731</strain>
    </source>
</reference>
<dbReference type="STRING" id="361183.AMC99_01144"/>
<proteinExistence type="inferred from homology"/>
<evidence type="ECO:0000313" key="2">
    <source>
        <dbReference type="EMBL" id="ALE16440.1"/>
    </source>
</evidence>
<dbReference type="GO" id="GO:0016787">
    <property type="term" value="F:hydrolase activity"/>
    <property type="evidence" value="ECO:0007669"/>
    <property type="project" value="UniProtKB-KW"/>
</dbReference>